<dbReference type="PANTHER" id="PTHR32256:SF17">
    <property type="entry name" value="EGF-LIKE DOMAIN-CONTAINING PROTEIN"/>
    <property type="match status" value="1"/>
</dbReference>
<dbReference type="Proteomes" id="UP001597180">
    <property type="component" value="Unassembled WGS sequence"/>
</dbReference>
<feature type="domain" description="Prolow-density lipoprotein receptor-related protein 1-like beta-propeller" evidence="3">
    <location>
        <begin position="158"/>
        <end position="430"/>
    </location>
</feature>
<dbReference type="InterPro" id="IPR012854">
    <property type="entry name" value="Cu_amine_oxidase-like_N"/>
</dbReference>
<accession>A0ABW3UGW5</accession>
<dbReference type="SUPFAM" id="SSF55383">
    <property type="entry name" value="Copper amine oxidase, domain N"/>
    <property type="match status" value="1"/>
</dbReference>
<evidence type="ECO:0000313" key="4">
    <source>
        <dbReference type="EMBL" id="MFD1219958.1"/>
    </source>
</evidence>
<feature type="chain" id="PRO_5046793649" evidence="1">
    <location>
        <begin position="26"/>
        <end position="473"/>
    </location>
</feature>
<evidence type="ECO:0000259" key="3">
    <source>
        <dbReference type="Pfam" id="PF16472"/>
    </source>
</evidence>
<feature type="domain" description="Copper amine oxidase-like N-terminal" evidence="2">
    <location>
        <begin position="35"/>
        <end position="141"/>
    </location>
</feature>
<evidence type="ECO:0000256" key="1">
    <source>
        <dbReference type="SAM" id="SignalP"/>
    </source>
</evidence>
<dbReference type="InterPro" id="IPR053369">
    <property type="entry name" value="SrfA-induced_signal"/>
</dbReference>
<gene>
    <name evidence="4" type="ORF">ACFQ4B_07500</name>
</gene>
<dbReference type="InterPro" id="IPR032485">
    <property type="entry name" value="LRP1-like_beta_prop"/>
</dbReference>
<dbReference type="SUPFAM" id="SSF69304">
    <property type="entry name" value="Tricorn protease N-terminal domain"/>
    <property type="match status" value="1"/>
</dbReference>
<sequence>MNNKTINIGLAGCLLSLLAVPQALASPDSAVSISVNGIEIFTDAPAYIQADAGVTYVPIRVVSESLGANVTWVESTNTAIISKSGTVLELTLNQPAAKKNGQAVTLEAPAVMQNGRLMVPIRFVSEELGVSISWDPDSRLINLGTAAANPLFAAGSGNDPQNIHNNAMVTEYNGWLYYANIGDSNKLYRMSLDRTVNVQLTDEPVTDISAVDGWVYYRIYEHREGKRTDAGEIYRIRTDGSSRTLLSEHETRHLFMRDGYLCYSRDKGMGSGPIYRMKLDGTDRTQLSGEDEEVFEMAPGGDSIYYTLSSGGLYRIDPESTESAAIDSDWYYDIRIVDGWLYYKDDKGYLHRMDLSGGGRSSIGDHPVGSFWIKDNTVYYEQMVEGKWSSSESRLYRSGLDGSNPTLLVDKVILNINVIGERLYYMTYETINSDVHQYADIVNTLSRMNLDGTHKQDLTSKTTNPFPDLLRKK</sequence>
<dbReference type="Gene3D" id="2.120.10.60">
    <property type="entry name" value="Tricorn protease N-terminal domain"/>
    <property type="match status" value="1"/>
</dbReference>
<dbReference type="PANTHER" id="PTHR32256">
    <property type="match status" value="1"/>
</dbReference>
<dbReference type="InterPro" id="IPR036582">
    <property type="entry name" value="Mao_N_sf"/>
</dbReference>
<dbReference type="RefSeq" id="WP_345594322.1">
    <property type="nucleotide sequence ID" value="NZ_BAABJG010000055.1"/>
</dbReference>
<dbReference type="Pfam" id="PF16472">
    <property type="entry name" value="DUF5050"/>
    <property type="match status" value="1"/>
</dbReference>
<evidence type="ECO:0000313" key="5">
    <source>
        <dbReference type="Proteomes" id="UP001597180"/>
    </source>
</evidence>
<dbReference type="Gene3D" id="3.30.457.10">
    <property type="entry name" value="Copper amine oxidase-like, N-terminal domain"/>
    <property type="match status" value="1"/>
</dbReference>
<evidence type="ECO:0000259" key="2">
    <source>
        <dbReference type="Pfam" id="PF07833"/>
    </source>
</evidence>
<protein>
    <submittedName>
        <fullName evidence="4">DUF5050 domain-containing protein</fullName>
    </submittedName>
</protein>
<dbReference type="Pfam" id="PF07833">
    <property type="entry name" value="Cu_amine_oxidN1"/>
    <property type="match status" value="1"/>
</dbReference>
<comment type="caution">
    <text evidence="4">The sequence shown here is derived from an EMBL/GenBank/DDBJ whole genome shotgun (WGS) entry which is preliminary data.</text>
</comment>
<organism evidence="4 5">
    <name type="scientific">Paenibacillus vulneris</name>
    <dbReference type="NCBI Taxonomy" id="1133364"/>
    <lineage>
        <taxon>Bacteria</taxon>
        <taxon>Bacillati</taxon>
        <taxon>Bacillota</taxon>
        <taxon>Bacilli</taxon>
        <taxon>Bacillales</taxon>
        <taxon>Paenibacillaceae</taxon>
        <taxon>Paenibacillus</taxon>
    </lineage>
</organism>
<proteinExistence type="predicted"/>
<feature type="signal peptide" evidence="1">
    <location>
        <begin position="1"/>
        <end position="25"/>
    </location>
</feature>
<keyword evidence="5" id="KW-1185">Reference proteome</keyword>
<name>A0ABW3UGW5_9BACL</name>
<reference evidence="5" key="1">
    <citation type="journal article" date="2019" name="Int. J. Syst. Evol. Microbiol.">
        <title>The Global Catalogue of Microorganisms (GCM) 10K type strain sequencing project: providing services to taxonomists for standard genome sequencing and annotation.</title>
        <authorList>
            <consortium name="The Broad Institute Genomics Platform"/>
            <consortium name="The Broad Institute Genome Sequencing Center for Infectious Disease"/>
            <person name="Wu L."/>
            <person name="Ma J."/>
        </authorList>
    </citation>
    <scope>NUCLEOTIDE SEQUENCE [LARGE SCALE GENOMIC DNA]</scope>
    <source>
        <strain evidence="5">CCUG 53270</strain>
    </source>
</reference>
<dbReference type="EMBL" id="JBHTLU010000012">
    <property type="protein sequence ID" value="MFD1219958.1"/>
    <property type="molecule type" value="Genomic_DNA"/>
</dbReference>
<keyword evidence="1" id="KW-0732">Signal</keyword>